<comment type="caution">
    <text evidence="1">The sequence shown here is derived from an EMBL/GenBank/DDBJ whole genome shotgun (WGS) entry which is preliminary data.</text>
</comment>
<accession>A0A641S753</accession>
<dbReference type="GO" id="GO:0004386">
    <property type="term" value="F:helicase activity"/>
    <property type="evidence" value="ECO:0007669"/>
    <property type="project" value="UniProtKB-KW"/>
</dbReference>
<dbReference type="EMBL" id="VWKO01000031">
    <property type="protein sequence ID" value="KAA4034264.1"/>
    <property type="molecule type" value="Genomic_DNA"/>
</dbReference>
<protein>
    <submittedName>
        <fullName evidence="1">DNA helicase</fullName>
    </submittedName>
</protein>
<sequence>MKLEMKLPCPKSEAIESYEILLAVCRAEDTHLAVGYKQMRDLLERICRAQMQNESLQMTDLSARISFVAAKVGLSVAEQNRLHTFRLTSNAILNRQQEPNREQLLRDVKTLAFFIRKLLEED</sequence>
<reference evidence="1" key="1">
    <citation type="journal article" date="2019" name="Nat. Med.">
        <title>A library of human gut bacterial isolates paired with longitudinal multiomics data enables mechanistic microbiome research.</title>
        <authorList>
            <person name="Poyet M."/>
            <person name="Groussin M."/>
            <person name="Gibbons S.M."/>
            <person name="Avila-Pacheco J."/>
            <person name="Jiang X."/>
            <person name="Kearney S.M."/>
            <person name="Perrotta A.R."/>
            <person name="Berdy B."/>
            <person name="Zhao S."/>
            <person name="Lieberman T.D."/>
            <person name="Swanson P.K."/>
            <person name="Smith M."/>
            <person name="Roesemann S."/>
            <person name="Alexander J.E."/>
            <person name="Rich S.A."/>
            <person name="Livny J."/>
            <person name="Vlamakis H."/>
            <person name="Clish C."/>
            <person name="Bullock K."/>
            <person name="Deik A."/>
            <person name="Scott J."/>
            <person name="Pierce K.A."/>
            <person name="Xavier R.J."/>
            <person name="Alm E.J."/>
        </authorList>
    </citation>
    <scope>NUCLEOTIDE SEQUENCE</scope>
    <source>
        <strain evidence="1">BIOML-A147</strain>
    </source>
</reference>
<feature type="non-terminal residue" evidence="1">
    <location>
        <position position="122"/>
    </location>
</feature>
<dbReference type="AlphaFoldDB" id="A0A641S753"/>
<name>A0A641S753_BACOV</name>
<organism evidence="1">
    <name type="scientific">Bacteroides ovatus</name>
    <dbReference type="NCBI Taxonomy" id="28116"/>
    <lineage>
        <taxon>Bacteria</taxon>
        <taxon>Pseudomonadati</taxon>
        <taxon>Bacteroidota</taxon>
        <taxon>Bacteroidia</taxon>
        <taxon>Bacteroidales</taxon>
        <taxon>Bacteroidaceae</taxon>
        <taxon>Bacteroides</taxon>
    </lineage>
</organism>
<proteinExistence type="predicted"/>
<gene>
    <name evidence="1" type="ORF">F3D60_06790</name>
</gene>
<keyword evidence="1" id="KW-0067">ATP-binding</keyword>
<evidence type="ECO:0000313" key="1">
    <source>
        <dbReference type="EMBL" id="KAA4034264.1"/>
    </source>
</evidence>
<keyword evidence="1" id="KW-0547">Nucleotide-binding</keyword>
<keyword evidence="1" id="KW-0378">Hydrolase</keyword>
<keyword evidence="1" id="KW-0347">Helicase</keyword>